<sequence length="368" mass="40498">MVLTGCAVSGTPQAAEIDVRTLDVGAYQTTPMSKLLISQKSLSGGTQLAIMRLADHVVLSTDIDPSLKFGAGIDPMAPGQPPDMMPPEDWAVAGRNDVLFGVGSRGTEDDPEHNVGGMVTVYVAQFPDADAARRTVTEFTARPEPVALPNYPSATAHWRPEPAMLESSIAQGRYLIGITLSVPGAEPARIIDLVQRAYARQIPLLDSLPPLSRADLQRLPNDPDDILRRTLNLGDQVKPDANRQATYGIPGFLHFLYGDRQHWQQIVTATGTDRFSYSYGTMMFRTRDDDGAARLQPEPLFPAYLRPADPPPILPDARCGERAFDRPDAKRFRCTVRYHRYVAVVESNQIQDIYQRAAAQYAVLANSR</sequence>
<organism evidence="3 4">
    <name type="scientific">Nocardia panacis</name>
    <dbReference type="NCBI Taxonomy" id="2340916"/>
    <lineage>
        <taxon>Bacteria</taxon>
        <taxon>Bacillati</taxon>
        <taxon>Actinomycetota</taxon>
        <taxon>Actinomycetes</taxon>
        <taxon>Mycobacteriales</taxon>
        <taxon>Nocardiaceae</taxon>
        <taxon>Nocardia</taxon>
    </lineage>
</organism>
<gene>
    <name evidence="3" type="ORF">D5S18_23510</name>
</gene>
<feature type="domain" description="DUF7373" evidence="1">
    <location>
        <begin position="39"/>
        <end position="220"/>
    </location>
</feature>
<evidence type="ECO:0000313" key="3">
    <source>
        <dbReference type="EMBL" id="RJO72140.1"/>
    </source>
</evidence>
<reference evidence="3 4" key="1">
    <citation type="submission" date="2018-09" db="EMBL/GenBank/DDBJ databases">
        <title>YIM PH21274 draft genome.</title>
        <authorList>
            <person name="Miao C."/>
        </authorList>
    </citation>
    <scope>NUCLEOTIDE SEQUENCE [LARGE SCALE GENOMIC DNA]</scope>
    <source>
        <strain evidence="3 4">YIM PH 21724</strain>
    </source>
</reference>
<dbReference type="Proteomes" id="UP000266677">
    <property type="component" value="Unassembled WGS sequence"/>
</dbReference>
<protein>
    <submittedName>
        <fullName evidence="3">Uncharacterized protein</fullName>
    </submittedName>
</protein>
<dbReference type="InterPro" id="IPR056463">
    <property type="entry name" value="DUF7373_C"/>
</dbReference>
<evidence type="ECO:0000313" key="4">
    <source>
        <dbReference type="Proteomes" id="UP000266677"/>
    </source>
</evidence>
<name>A0A3A4KH16_9NOCA</name>
<proteinExistence type="predicted"/>
<evidence type="ECO:0000259" key="2">
    <source>
        <dbReference type="Pfam" id="PF24092"/>
    </source>
</evidence>
<dbReference type="AlphaFoldDB" id="A0A3A4KH16"/>
<comment type="caution">
    <text evidence="3">The sequence shown here is derived from an EMBL/GenBank/DDBJ whole genome shotgun (WGS) entry which is preliminary data.</text>
</comment>
<dbReference type="Pfam" id="PF24092">
    <property type="entry name" value="DUF7373_C"/>
    <property type="match status" value="1"/>
</dbReference>
<accession>A0A3A4KH16</accession>
<dbReference type="Pfam" id="PF24088">
    <property type="entry name" value="DUF7373"/>
    <property type="match status" value="1"/>
</dbReference>
<feature type="domain" description="DUF7373" evidence="2">
    <location>
        <begin position="227"/>
        <end position="367"/>
    </location>
</feature>
<keyword evidence="4" id="KW-1185">Reference proteome</keyword>
<evidence type="ECO:0000259" key="1">
    <source>
        <dbReference type="Pfam" id="PF24088"/>
    </source>
</evidence>
<dbReference type="EMBL" id="QZFU01000029">
    <property type="protein sequence ID" value="RJO72140.1"/>
    <property type="molecule type" value="Genomic_DNA"/>
</dbReference>
<dbReference type="InterPro" id="IPR055797">
    <property type="entry name" value="DUF7373"/>
</dbReference>